<organism evidence="1 2">
    <name type="scientific">Streblomastix strix</name>
    <dbReference type="NCBI Taxonomy" id="222440"/>
    <lineage>
        <taxon>Eukaryota</taxon>
        <taxon>Metamonada</taxon>
        <taxon>Preaxostyla</taxon>
        <taxon>Oxymonadida</taxon>
        <taxon>Streblomastigidae</taxon>
        <taxon>Streblomastix</taxon>
    </lineage>
</organism>
<proteinExistence type="predicted"/>
<dbReference type="EMBL" id="SNRW01001997">
    <property type="protein sequence ID" value="KAA6394244.1"/>
    <property type="molecule type" value="Genomic_DNA"/>
</dbReference>
<gene>
    <name evidence="1" type="ORF">EZS28_010228</name>
</gene>
<name>A0A5J4WGQ6_9EUKA</name>
<accession>A0A5J4WGQ6</accession>
<reference evidence="1 2" key="1">
    <citation type="submission" date="2019-03" db="EMBL/GenBank/DDBJ databases">
        <title>Single cell metagenomics reveals metabolic interactions within the superorganism composed of flagellate Streblomastix strix and complex community of Bacteroidetes bacteria on its surface.</title>
        <authorList>
            <person name="Treitli S.C."/>
            <person name="Kolisko M."/>
            <person name="Husnik F."/>
            <person name="Keeling P."/>
            <person name="Hampl V."/>
        </authorList>
    </citation>
    <scope>NUCLEOTIDE SEQUENCE [LARGE SCALE GENOMIC DNA]</scope>
    <source>
        <strain evidence="1">ST1C</strain>
    </source>
</reference>
<comment type="caution">
    <text evidence="1">The sequence shown here is derived from an EMBL/GenBank/DDBJ whole genome shotgun (WGS) entry which is preliminary data.</text>
</comment>
<dbReference type="Proteomes" id="UP000324800">
    <property type="component" value="Unassembled WGS sequence"/>
</dbReference>
<protein>
    <submittedName>
        <fullName evidence="1">Uncharacterized protein</fullName>
    </submittedName>
</protein>
<evidence type="ECO:0000313" key="1">
    <source>
        <dbReference type="EMBL" id="KAA6394244.1"/>
    </source>
</evidence>
<dbReference type="AlphaFoldDB" id="A0A5J4WGQ6"/>
<sequence>MFEVRNQPTLFDKVVEAAFLFPGQTKPISDDIGMTTSVLYTMIYCYLMDIPYKGGNGKRYESYLPKVMLDKIAAEIRQMEAQHASPSRIEVSNMLHEAKSVLQEYCKGVAISLQFLPVIKRFSQEVKHPSEAYVALFCKIDFTERISRQFRDRAILNGDEVAVNLDSDVLLAKSGSNK</sequence>
<evidence type="ECO:0000313" key="2">
    <source>
        <dbReference type="Proteomes" id="UP000324800"/>
    </source>
</evidence>